<feature type="region of interest" description="Disordered" evidence="1">
    <location>
        <begin position="611"/>
        <end position="637"/>
    </location>
</feature>
<feature type="region of interest" description="Disordered" evidence="1">
    <location>
        <begin position="101"/>
        <end position="125"/>
    </location>
</feature>
<evidence type="ECO:0000256" key="1">
    <source>
        <dbReference type="SAM" id="MobiDB-lite"/>
    </source>
</evidence>
<comment type="caution">
    <text evidence="2">The sequence shown here is derived from an EMBL/GenBank/DDBJ whole genome shotgun (WGS) entry which is preliminary data.</text>
</comment>
<feature type="compositionally biased region" description="Basic and acidic residues" evidence="1">
    <location>
        <begin position="183"/>
        <end position="195"/>
    </location>
</feature>
<feature type="compositionally biased region" description="Low complexity" evidence="1">
    <location>
        <begin position="611"/>
        <end position="620"/>
    </location>
</feature>
<keyword evidence="3" id="KW-1185">Reference proteome</keyword>
<reference evidence="3" key="1">
    <citation type="journal article" date="2023" name="Mol. Phylogenet. Evol.">
        <title>Genome-scale phylogeny and comparative genomics of the fungal order Sordariales.</title>
        <authorList>
            <person name="Hensen N."/>
            <person name="Bonometti L."/>
            <person name="Westerberg I."/>
            <person name="Brannstrom I.O."/>
            <person name="Guillou S."/>
            <person name="Cros-Aarteil S."/>
            <person name="Calhoun S."/>
            <person name="Haridas S."/>
            <person name="Kuo A."/>
            <person name="Mondo S."/>
            <person name="Pangilinan J."/>
            <person name="Riley R."/>
            <person name="LaButti K."/>
            <person name="Andreopoulos B."/>
            <person name="Lipzen A."/>
            <person name="Chen C."/>
            <person name="Yan M."/>
            <person name="Daum C."/>
            <person name="Ng V."/>
            <person name="Clum A."/>
            <person name="Steindorff A."/>
            <person name="Ohm R.A."/>
            <person name="Martin F."/>
            <person name="Silar P."/>
            <person name="Natvig D.O."/>
            <person name="Lalanne C."/>
            <person name="Gautier V."/>
            <person name="Ament-Velasquez S.L."/>
            <person name="Kruys A."/>
            <person name="Hutchinson M.I."/>
            <person name="Powell A.J."/>
            <person name="Barry K."/>
            <person name="Miller A.N."/>
            <person name="Grigoriev I.V."/>
            <person name="Debuchy R."/>
            <person name="Gladieux P."/>
            <person name="Hiltunen Thoren M."/>
            <person name="Johannesson H."/>
        </authorList>
    </citation>
    <scope>NUCLEOTIDE SEQUENCE [LARGE SCALE GENOMIC DNA]</scope>
    <source>
        <strain evidence="3">CBS 340.73</strain>
    </source>
</reference>
<proteinExistence type="predicted"/>
<protein>
    <submittedName>
        <fullName evidence="2">Uncharacterized protein</fullName>
    </submittedName>
</protein>
<accession>A0AAN6S7T5</accession>
<name>A0AAN6S7T5_9PEZI</name>
<gene>
    <name evidence="2" type="ORF">QBC46DRAFT_337659</name>
</gene>
<dbReference type="Proteomes" id="UP001303473">
    <property type="component" value="Unassembled WGS sequence"/>
</dbReference>
<organism evidence="2 3">
    <name type="scientific">Diplogelasinospora grovesii</name>
    <dbReference type="NCBI Taxonomy" id="303347"/>
    <lineage>
        <taxon>Eukaryota</taxon>
        <taxon>Fungi</taxon>
        <taxon>Dikarya</taxon>
        <taxon>Ascomycota</taxon>
        <taxon>Pezizomycotina</taxon>
        <taxon>Sordariomycetes</taxon>
        <taxon>Sordariomycetidae</taxon>
        <taxon>Sordariales</taxon>
        <taxon>Diplogelasinosporaceae</taxon>
        <taxon>Diplogelasinospora</taxon>
    </lineage>
</organism>
<feature type="region of interest" description="Disordered" evidence="1">
    <location>
        <begin position="182"/>
        <end position="290"/>
    </location>
</feature>
<dbReference type="AlphaFoldDB" id="A0AAN6S7T5"/>
<evidence type="ECO:0000313" key="3">
    <source>
        <dbReference type="Proteomes" id="UP001303473"/>
    </source>
</evidence>
<feature type="compositionally biased region" description="Basic and acidic residues" evidence="1">
    <location>
        <begin position="239"/>
        <end position="251"/>
    </location>
</feature>
<feature type="compositionally biased region" description="Basic and acidic residues" evidence="1">
    <location>
        <begin position="14"/>
        <end position="37"/>
    </location>
</feature>
<feature type="compositionally biased region" description="Basic and acidic residues" evidence="1">
    <location>
        <begin position="276"/>
        <end position="286"/>
    </location>
</feature>
<feature type="compositionally biased region" description="Low complexity" evidence="1">
    <location>
        <begin position="40"/>
        <end position="75"/>
    </location>
</feature>
<feature type="region of interest" description="Disordered" evidence="1">
    <location>
        <begin position="1"/>
        <end position="89"/>
    </location>
</feature>
<feature type="compositionally biased region" description="Basic and acidic residues" evidence="1">
    <location>
        <begin position="210"/>
        <end position="230"/>
    </location>
</feature>
<evidence type="ECO:0000313" key="2">
    <source>
        <dbReference type="EMBL" id="KAK3944267.1"/>
    </source>
</evidence>
<dbReference type="EMBL" id="MU853760">
    <property type="protein sequence ID" value="KAK3944267.1"/>
    <property type="molecule type" value="Genomic_DNA"/>
</dbReference>
<sequence>MADAKMIRLSSYIREQEEKAREERAQEKARARGEQHIWRPPTVSPSDVPLPDSPLNSPLGSPLNSPVESPLGSPLNSPPGSPIGSDLGMSYCDIASVDPCTALKGKKSEEKEEEKEEKEEKRSEWQLLRPSAMRNQAGFVRYNDNDRRWAEEEWERESVEALRRRAWRKHNAAHGRWLAFGRYTREREGPKKKEFYGPITLKDLTEELAEEQKRRRKDKDQRKKDAGEDKNQDEEGNSETEKTPQADKNGTEEPQSDDQTTSTSRRNQKAQDGQPEQDHQDDTQSKEKKKMNKYLAYQLAQQKIADAPPDDVVDRIAREDLWFKREFQEDPWNTPFMDNIIKSWTWEDVDKEFPGFLWPANKETMQKAVDKRFAEIMKEKASSRVISMLRPCLQCQIKGVSCSLEWKDKAHEPKCTRCVRNGTEYCMLNVRTSDWGYDDINAIYCNQQKPKPARPPVLSLYTSFPESSYLTPYSTTSSAYVTASSGVSSVPPPPSTGAALSGLSCTSTSTPAYKTPSTTTATATATSVSGVVSSRASSSSATPLTAISGKKTHFFWETAEDRLRRHLARQAEMRRENDLKKQRFREEEEALEKKRASSLLLAESAAASADLASWSSTQTQPQPPKKPVNRPKGEGDDEWPAVQVVTEVDDQRVHHDPFLVYIRAAAPSSIVITHDHLREKVLEVLNGRETMMYGGAAALTEKQRQAMVLPAWKFKDDEDDVREPTWRDYFREVREMYETGGEWGRKYWEYKRYRYIGTPLSEYYL</sequence>